<evidence type="ECO:0000256" key="1">
    <source>
        <dbReference type="ARBA" id="ARBA00022900"/>
    </source>
</evidence>
<feature type="domain" description="Follistatin-like" evidence="3">
    <location>
        <begin position="213"/>
        <end position="240"/>
    </location>
</feature>
<protein>
    <submittedName>
        <fullName evidence="5">TIL domain-containing protein</fullName>
    </submittedName>
</protein>
<dbReference type="CDD" id="cd19941">
    <property type="entry name" value="TIL"/>
    <property type="match status" value="1"/>
</dbReference>
<evidence type="ECO:0000259" key="3">
    <source>
        <dbReference type="SMART" id="SM00274"/>
    </source>
</evidence>
<evidence type="ECO:0000313" key="4">
    <source>
        <dbReference type="Proteomes" id="UP000095287"/>
    </source>
</evidence>
<dbReference type="InterPro" id="IPR036084">
    <property type="entry name" value="Ser_inhib-like_sf"/>
</dbReference>
<feature type="signal peptide" evidence="2">
    <location>
        <begin position="1"/>
        <end position="22"/>
    </location>
</feature>
<dbReference type="SUPFAM" id="SSF57567">
    <property type="entry name" value="Serine protease inhibitors"/>
    <property type="match status" value="1"/>
</dbReference>
<keyword evidence="2" id="KW-0732">Signal</keyword>
<feature type="domain" description="Follistatin-like" evidence="3">
    <location>
        <begin position="129"/>
        <end position="149"/>
    </location>
</feature>
<dbReference type="InterPro" id="IPR002919">
    <property type="entry name" value="TIL_dom"/>
</dbReference>
<feature type="domain" description="Follistatin-like" evidence="3">
    <location>
        <begin position="59"/>
        <end position="79"/>
    </location>
</feature>
<evidence type="ECO:0000256" key="2">
    <source>
        <dbReference type="SAM" id="SignalP"/>
    </source>
</evidence>
<evidence type="ECO:0000313" key="5">
    <source>
        <dbReference type="WBParaSite" id="L893_g3163.t1"/>
    </source>
</evidence>
<dbReference type="Gene3D" id="2.10.25.10">
    <property type="entry name" value="Laminin"/>
    <property type="match status" value="1"/>
</dbReference>
<reference evidence="5" key="1">
    <citation type="submission" date="2016-11" db="UniProtKB">
        <authorList>
            <consortium name="WormBaseParasite"/>
        </authorList>
    </citation>
    <scope>IDENTIFICATION</scope>
</reference>
<accession>A0A1I8A112</accession>
<keyword evidence="4" id="KW-1185">Reference proteome</keyword>
<feature type="domain" description="Follistatin-like" evidence="3">
    <location>
        <begin position="183"/>
        <end position="203"/>
    </location>
</feature>
<keyword evidence="1" id="KW-0646">Protease inhibitor</keyword>
<keyword evidence="1" id="KW-0722">Serine protease inhibitor</keyword>
<proteinExistence type="predicted"/>
<dbReference type="Pfam" id="PF01826">
    <property type="entry name" value="TIL"/>
    <property type="match status" value="1"/>
</dbReference>
<sequence>MRAGFLFLQFFFILMFVHMSLQHCSEFACPSGMKCDLNTGLCRYFRIPSAISGFTQSDKCEHVECPFGRKCDSNTGRCVPFEKPAWNAEKWTENPCERLQCPTGTKCDAITGICERVRYNQLSPSVNIKCVNVRCPAGHVCDPPTGICAPTFAISSNDLCNMVICPANAKCNPSSGKCVPVNVCAAISCPSGSACNPNTGRCTTYNASPLWNPCENIKCPEGYQCDPASKLCQKQKRRNLATNTNDCPQNSHYAECGSSFPYTCNDVYRRPSACVSTCECDDGFVQASFTNVTCVPAESCKLVNNNYCATLRCSADMECVDGYCNPLNCPRLFKPALNRGCRYVLARDSRNCLIFDQKCPLV</sequence>
<dbReference type="GO" id="GO:0004867">
    <property type="term" value="F:serine-type endopeptidase inhibitor activity"/>
    <property type="evidence" value="ECO:0007669"/>
    <property type="project" value="UniProtKB-KW"/>
</dbReference>
<dbReference type="InterPro" id="IPR003645">
    <property type="entry name" value="Fol_N"/>
</dbReference>
<name>A0A1I8A112_9BILA</name>
<dbReference type="AlphaFoldDB" id="A0A1I8A112"/>
<dbReference type="Proteomes" id="UP000095287">
    <property type="component" value="Unplaced"/>
</dbReference>
<dbReference type="WBParaSite" id="L893_g3163.t1">
    <property type="protein sequence ID" value="L893_g3163.t1"/>
    <property type="gene ID" value="L893_g3163"/>
</dbReference>
<dbReference type="SMART" id="SM00274">
    <property type="entry name" value="FOLN"/>
    <property type="match status" value="6"/>
</dbReference>
<organism evidence="4 5">
    <name type="scientific">Steinernema glaseri</name>
    <dbReference type="NCBI Taxonomy" id="37863"/>
    <lineage>
        <taxon>Eukaryota</taxon>
        <taxon>Metazoa</taxon>
        <taxon>Ecdysozoa</taxon>
        <taxon>Nematoda</taxon>
        <taxon>Chromadorea</taxon>
        <taxon>Rhabditida</taxon>
        <taxon>Tylenchina</taxon>
        <taxon>Panagrolaimomorpha</taxon>
        <taxon>Strongyloidoidea</taxon>
        <taxon>Steinernematidae</taxon>
        <taxon>Steinernema</taxon>
    </lineage>
</organism>
<feature type="chain" id="PRO_5009314152" evidence="2">
    <location>
        <begin position="23"/>
        <end position="362"/>
    </location>
</feature>
<feature type="domain" description="Follistatin-like" evidence="3">
    <location>
        <begin position="95"/>
        <end position="115"/>
    </location>
</feature>
<feature type="domain" description="Follistatin-like" evidence="3">
    <location>
        <begin position="159"/>
        <end position="179"/>
    </location>
</feature>